<sequence>MTQQAKILSFDKARRAQGDRSRSLDSSRYATRDARSSRTGYSSREHSGTYAVARTRRDSDYAARAAGRLRYSEDDVRDVRSRYAGEGTRNVRSRSRDSRRSASDRGPIGGRAYSAQSRDAYADSRLAWDDSLDEEGVEQEELEPETLSRFEKLKRKHAKDKADRKFARQYGGNGDAASGEGGSRAAVYKGEMGSAHRRSSRMQNEESSSASRRTRGGDSQKPAARLVRKPWFIAAAVAAFCLVFTVSFLYPSAAQLYHSVRERDQLQAEYAAIEQRNDSIQASVDALSTDAGVEDRAHQEFGWVSKGENAVTVYGLDLDDDSTFTASIVPGSIPAPETWYSELLDPIFGEK</sequence>
<feature type="compositionally biased region" description="Gly residues" evidence="1">
    <location>
        <begin position="171"/>
        <end position="182"/>
    </location>
</feature>
<dbReference type="Proteomes" id="UP000468668">
    <property type="component" value="Unassembled WGS sequence"/>
</dbReference>
<organism evidence="3 4">
    <name type="scientific">Ellagibacter isourolithinifaciens</name>
    <dbReference type="NCBI Taxonomy" id="2137581"/>
    <lineage>
        <taxon>Bacteria</taxon>
        <taxon>Bacillati</taxon>
        <taxon>Actinomycetota</taxon>
        <taxon>Coriobacteriia</taxon>
        <taxon>Eggerthellales</taxon>
        <taxon>Eggerthellaceae</taxon>
        <taxon>Ellagibacter</taxon>
    </lineage>
</organism>
<dbReference type="InterPro" id="IPR007060">
    <property type="entry name" value="FtsL/DivIC"/>
</dbReference>
<feature type="compositionally biased region" description="Basic and acidic residues" evidence="1">
    <location>
        <begin position="94"/>
        <end position="103"/>
    </location>
</feature>
<protein>
    <submittedName>
        <fullName evidence="3">Septum formation initiator family protein</fullName>
    </submittedName>
</protein>
<feature type="compositionally biased region" description="Basic and acidic residues" evidence="1">
    <location>
        <begin position="9"/>
        <end position="36"/>
    </location>
</feature>
<dbReference type="EMBL" id="WAJR01000031">
    <property type="protein sequence ID" value="KAB1636966.1"/>
    <property type="molecule type" value="Genomic_DNA"/>
</dbReference>
<keyword evidence="4" id="KW-1185">Reference proteome</keyword>
<reference evidence="3 4" key="1">
    <citation type="submission" date="2019-09" db="EMBL/GenBank/DDBJ databases">
        <title>Whole genome shotgun sequencing (WGS) of Ellagibacter isourolithinifaciens DSM 104140(T) and Adlercreutzia muris DSM 29508(T).</title>
        <authorList>
            <person name="Stoll D.A."/>
            <person name="Danylec N."/>
            <person name="Huch M."/>
        </authorList>
    </citation>
    <scope>NUCLEOTIDE SEQUENCE [LARGE SCALE GENOMIC DNA]</scope>
    <source>
        <strain evidence="3 4">DSM 104140</strain>
    </source>
</reference>
<dbReference type="GeneID" id="98658635"/>
<evidence type="ECO:0000313" key="3">
    <source>
        <dbReference type="EMBL" id="KAB1636966.1"/>
    </source>
</evidence>
<keyword evidence="2" id="KW-0472">Membrane</keyword>
<feature type="region of interest" description="Disordered" evidence="1">
    <location>
        <begin position="1"/>
        <end position="59"/>
    </location>
</feature>
<proteinExistence type="predicted"/>
<feature type="compositionally biased region" description="Polar residues" evidence="1">
    <location>
        <begin position="201"/>
        <end position="211"/>
    </location>
</feature>
<dbReference type="OrthoDB" id="3174522at2"/>
<feature type="region of interest" description="Disordered" evidence="1">
    <location>
        <begin position="82"/>
        <end position="119"/>
    </location>
</feature>
<name>A0A6N6NPS1_9ACTN</name>
<dbReference type="Pfam" id="PF04977">
    <property type="entry name" value="DivIC"/>
    <property type="match status" value="1"/>
</dbReference>
<keyword evidence="2" id="KW-0812">Transmembrane</keyword>
<comment type="caution">
    <text evidence="3">The sequence shown here is derived from an EMBL/GenBank/DDBJ whole genome shotgun (WGS) entry which is preliminary data.</text>
</comment>
<gene>
    <name evidence="3" type="ORF">F8C90_09445</name>
</gene>
<evidence type="ECO:0000256" key="2">
    <source>
        <dbReference type="SAM" id="Phobius"/>
    </source>
</evidence>
<accession>A0A6N6NPS1</accession>
<evidence type="ECO:0000256" key="1">
    <source>
        <dbReference type="SAM" id="MobiDB-lite"/>
    </source>
</evidence>
<feature type="transmembrane region" description="Helical" evidence="2">
    <location>
        <begin position="231"/>
        <end position="250"/>
    </location>
</feature>
<dbReference type="AlphaFoldDB" id="A0A6N6NPS1"/>
<evidence type="ECO:0000313" key="4">
    <source>
        <dbReference type="Proteomes" id="UP000468668"/>
    </source>
</evidence>
<feature type="region of interest" description="Disordered" evidence="1">
    <location>
        <begin position="161"/>
        <end position="222"/>
    </location>
</feature>
<keyword evidence="2" id="KW-1133">Transmembrane helix</keyword>
<dbReference type="RefSeq" id="WP_158050270.1">
    <property type="nucleotide sequence ID" value="NZ_WAJR01000031.1"/>
</dbReference>